<comment type="caution">
    <text evidence="1">The sequence shown here is derived from an EMBL/GenBank/DDBJ whole genome shotgun (WGS) entry which is preliminary data.</text>
</comment>
<dbReference type="AlphaFoldDB" id="X1A471"/>
<gene>
    <name evidence="1" type="ORF">S01H4_35201</name>
</gene>
<reference evidence="1" key="1">
    <citation type="journal article" date="2014" name="Front. Microbiol.">
        <title>High frequency of phylogenetically diverse reductive dehalogenase-homologous genes in deep subseafloor sedimentary metagenomes.</title>
        <authorList>
            <person name="Kawai M."/>
            <person name="Futagami T."/>
            <person name="Toyoda A."/>
            <person name="Takaki Y."/>
            <person name="Nishi S."/>
            <person name="Hori S."/>
            <person name="Arai W."/>
            <person name="Tsubouchi T."/>
            <person name="Morono Y."/>
            <person name="Uchiyama I."/>
            <person name="Ito T."/>
            <person name="Fujiyama A."/>
            <person name="Inagaki F."/>
            <person name="Takami H."/>
        </authorList>
    </citation>
    <scope>NUCLEOTIDE SEQUENCE</scope>
    <source>
        <strain evidence="1">Expedition CK06-06</strain>
    </source>
</reference>
<name>X1A471_9ZZZZ</name>
<accession>X1A471</accession>
<proteinExistence type="predicted"/>
<evidence type="ECO:0000313" key="1">
    <source>
        <dbReference type="EMBL" id="GAG76925.1"/>
    </source>
</evidence>
<organism evidence="1">
    <name type="scientific">marine sediment metagenome</name>
    <dbReference type="NCBI Taxonomy" id="412755"/>
    <lineage>
        <taxon>unclassified sequences</taxon>
        <taxon>metagenomes</taxon>
        <taxon>ecological metagenomes</taxon>
    </lineage>
</organism>
<sequence length="296" mass="33502">HTTYTNFTIHSNCIAWFNSSEYFIGDTLYAELIVNNFTSNFIDYGFQWDLTIVDSMDEATQNNLLDLKSNVNQFTLPIDNETFQDVNKIYYLKVNMTDIPSGKIVAAYFPFNIINSNPTILSEIDLSPDELFRTDECLVSINVTDIETVAENLTITVTIQDSEGRNVIEKDLSYKGDNLFSTTFVILPDRPAGRYKVDITAMDDDNGIDSKSTFLTVKNNPPEIHSYEINGLSMTQGISIFYGRNLVFSFNVSDTEGVSYVKIALLNENNEWFNNTRDYKGTNTEITIRTVDLTGG</sequence>
<feature type="non-terminal residue" evidence="1">
    <location>
        <position position="296"/>
    </location>
</feature>
<dbReference type="EMBL" id="BART01018688">
    <property type="protein sequence ID" value="GAG76925.1"/>
    <property type="molecule type" value="Genomic_DNA"/>
</dbReference>
<protein>
    <submittedName>
        <fullName evidence="1">Uncharacterized protein</fullName>
    </submittedName>
</protein>
<feature type="non-terminal residue" evidence="1">
    <location>
        <position position="1"/>
    </location>
</feature>